<dbReference type="Pfam" id="PF03073">
    <property type="entry name" value="TspO_MBR"/>
    <property type="match status" value="1"/>
</dbReference>
<dbReference type="Proteomes" id="UP000053599">
    <property type="component" value="Unassembled WGS sequence"/>
</dbReference>
<evidence type="ECO:0000313" key="8">
    <source>
        <dbReference type="Proteomes" id="UP000053599"/>
    </source>
</evidence>
<comment type="similarity">
    <text evidence="2">Belongs to the TspO/BZRP family.</text>
</comment>
<dbReference type="STRING" id="1016849.A0A0D1Y3V1"/>
<dbReference type="GO" id="GO:0033013">
    <property type="term" value="P:tetrapyrrole metabolic process"/>
    <property type="evidence" value="ECO:0007669"/>
    <property type="project" value="UniProtKB-ARBA"/>
</dbReference>
<evidence type="ECO:0000313" key="7">
    <source>
        <dbReference type="EMBL" id="KIV77477.1"/>
    </source>
</evidence>
<feature type="transmembrane region" description="Helical" evidence="6">
    <location>
        <begin position="172"/>
        <end position="191"/>
    </location>
</feature>
<dbReference type="InterPro" id="IPR004307">
    <property type="entry name" value="TspO_MBR"/>
</dbReference>
<evidence type="ECO:0000256" key="4">
    <source>
        <dbReference type="ARBA" id="ARBA00022989"/>
    </source>
</evidence>
<gene>
    <name evidence="7" type="ORF">PV11_09267</name>
</gene>
<organism evidence="7 8">
    <name type="scientific">Exophiala sideris</name>
    <dbReference type="NCBI Taxonomy" id="1016849"/>
    <lineage>
        <taxon>Eukaryota</taxon>
        <taxon>Fungi</taxon>
        <taxon>Dikarya</taxon>
        <taxon>Ascomycota</taxon>
        <taxon>Pezizomycotina</taxon>
        <taxon>Eurotiomycetes</taxon>
        <taxon>Chaetothyriomycetidae</taxon>
        <taxon>Chaetothyriales</taxon>
        <taxon>Herpotrichiellaceae</taxon>
        <taxon>Exophiala</taxon>
    </lineage>
</organism>
<dbReference type="Gene3D" id="1.20.1260.100">
    <property type="entry name" value="TspO/MBR protein"/>
    <property type="match status" value="1"/>
</dbReference>
<protein>
    <recommendedName>
        <fullName evidence="9">TspO/MBR family protein</fullName>
    </recommendedName>
</protein>
<evidence type="ECO:0000256" key="6">
    <source>
        <dbReference type="SAM" id="Phobius"/>
    </source>
</evidence>
<comment type="subcellular location">
    <subcellularLocation>
        <location evidence="1">Membrane</location>
        <topology evidence="1">Multi-pass membrane protein</topology>
    </subcellularLocation>
</comment>
<name>A0A0D1Y3V1_9EURO</name>
<keyword evidence="5 6" id="KW-0472">Membrane</keyword>
<proteinExistence type="inferred from homology"/>
<feature type="transmembrane region" description="Helical" evidence="6">
    <location>
        <begin position="117"/>
        <end position="136"/>
    </location>
</feature>
<evidence type="ECO:0008006" key="9">
    <source>
        <dbReference type="Google" id="ProtNLM"/>
    </source>
</evidence>
<dbReference type="FunFam" id="1.20.1260.100:FF:000001">
    <property type="entry name" value="translocator protein 2"/>
    <property type="match status" value="1"/>
</dbReference>
<dbReference type="InterPro" id="IPR038330">
    <property type="entry name" value="TspO/MBR-related_sf"/>
</dbReference>
<dbReference type="AlphaFoldDB" id="A0A0D1Y3V1"/>
<keyword evidence="4 6" id="KW-1133">Transmembrane helix</keyword>
<dbReference type="HOGENOM" id="CLU_091805_0_0_1"/>
<dbReference type="OrthoDB" id="8841220at2759"/>
<feature type="transmembrane region" description="Helical" evidence="6">
    <location>
        <begin position="76"/>
        <end position="97"/>
    </location>
</feature>
<feature type="transmembrane region" description="Helical" evidence="6">
    <location>
        <begin position="143"/>
        <end position="160"/>
    </location>
</feature>
<keyword evidence="3 6" id="KW-0812">Transmembrane</keyword>
<dbReference type="PANTHER" id="PTHR10057">
    <property type="entry name" value="PERIPHERAL-TYPE BENZODIAZEPINE RECEPTOR"/>
    <property type="match status" value="1"/>
</dbReference>
<dbReference type="GO" id="GO:0005741">
    <property type="term" value="C:mitochondrial outer membrane"/>
    <property type="evidence" value="ECO:0007669"/>
    <property type="project" value="TreeGrafter"/>
</dbReference>
<dbReference type="CDD" id="cd15904">
    <property type="entry name" value="TSPO_MBR"/>
    <property type="match status" value="1"/>
</dbReference>
<evidence type="ECO:0000256" key="1">
    <source>
        <dbReference type="ARBA" id="ARBA00004141"/>
    </source>
</evidence>
<evidence type="ECO:0000256" key="2">
    <source>
        <dbReference type="ARBA" id="ARBA00007524"/>
    </source>
</evidence>
<dbReference type="PANTHER" id="PTHR10057:SF0">
    <property type="entry name" value="TRANSLOCATOR PROTEIN"/>
    <property type="match status" value="1"/>
</dbReference>
<sequence length="212" mass="23420">MAYVPGLTLPSSIFSNAPVSILLPLGLGLGAGLISQPGKLNPKNFSDKTAKERGKFRSTQEQYVALKQPPFRPPPWVFAPAWSTLYLMMGYAAHRAWTIGMASLNPQTVEHTRRGATLYTLQLGLNIIWMPLFFGLGRPIEAMLDIVTLTGTVGYLTYIWQKVDPVAACLMVPYLAWLGFATYLTAGTGYLNGWTMKSTEQSEERAELKKDS</sequence>
<feature type="transmembrane region" description="Helical" evidence="6">
    <location>
        <begin position="13"/>
        <end position="34"/>
    </location>
</feature>
<dbReference type="EMBL" id="KN846954">
    <property type="protein sequence ID" value="KIV77477.1"/>
    <property type="molecule type" value="Genomic_DNA"/>
</dbReference>
<accession>A0A0D1Y3V1</accession>
<reference evidence="7 8" key="1">
    <citation type="submission" date="2015-01" db="EMBL/GenBank/DDBJ databases">
        <title>The Genome Sequence of Exophiala sideris CBS121828.</title>
        <authorList>
            <consortium name="The Broad Institute Genomics Platform"/>
            <person name="Cuomo C."/>
            <person name="de Hoog S."/>
            <person name="Gorbushina A."/>
            <person name="Stielow B."/>
            <person name="Teixiera M."/>
            <person name="Abouelleil A."/>
            <person name="Chapman S.B."/>
            <person name="Priest M."/>
            <person name="Young S.K."/>
            <person name="Wortman J."/>
            <person name="Nusbaum C."/>
            <person name="Birren B."/>
        </authorList>
    </citation>
    <scope>NUCLEOTIDE SEQUENCE [LARGE SCALE GENOMIC DNA]</scope>
    <source>
        <strain evidence="7 8">CBS 121828</strain>
    </source>
</reference>
<evidence type="ECO:0000256" key="5">
    <source>
        <dbReference type="ARBA" id="ARBA00023136"/>
    </source>
</evidence>
<evidence type="ECO:0000256" key="3">
    <source>
        <dbReference type="ARBA" id="ARBA00022692"/>
    </source>
</evidence>